<evidence type="ECO:0000313" key="2">
    <source>
        <dbReference type="Proteomes" id="UP000054995"/>
    </source>
</evidence>
<keyword evidence="2" id="KW-1185">Reference proteome</keyword>
<evidence type="ECO:0000313" key="1">
    <source>
        <dbReference type="EMBL" id="KRY85096.1"/>
    </source>
</evidence>
<gene>
    <name evidence="1" type="ORF">T4D_10399</name>
</gene>
<name>A0A0V1FGC1_TRIPS</name>
<dbReference type="Proteomes" id="UP000054995">
    <property type="component" value="Unassembled WGS sequence"/>
</dbReference>
<dbReference type="EMBL" id="JYDT01000098">
    <property type="protein sequence ID" value="KRY85096.1"/>
    <property type="molecule type" value="Genomic_DNA"/>
</dbReference>
<proteinExistence type="predicted"/>
<comment type="caution">
    <text evidence="1">The sequence shown here is derived from an EMBL/GenBank/DDBJ whole genome shotgun (WGS) entry which is preliminary data.</text>
</comment>
<organism evidence="1 2">
    <name type="scientific">Trichinella pseudospiralis</name>
    <name type="common">Parasitic roundworm</name>
    <dbReference type="NCBI Taxonomy" id="6337"/>
    <lineage>
        <taxon>Eukaryota</taxon>
        <taxon>Metazoa</taxon>
        <taxon>Ecdysozoa</taxon>
        <taxon>Nematoda</taxon>
        <taxon>Enoplea</taxon>
        <taxon>Dorylaimia</taxon>
        <taxon>Trichinellida</taxon>
        <taxon>Trichinellidae</taxon>
        <taxon>Trichinella</taxon>
    </lineage>
</organism>
<sequence>MQENPFSKPPPFIIGKGNLNVALAALESYCVKCNAFGSRQLSALLAKVGKSTKAAAAGLALLKQAVPSFPSRRNRFSSKQLQIIHWTQLYKGTHSTCTNETHQNYNVTAALVPQQLIEALMRAYSEETMTFISKYFAFSLATTNHLLESHLMNFWYCLSEIDTYTILYTSKMELYNWSEEVRNDGPLLIFS</sequence>
<dbReference type="AlphaFoldDB" id="A0A0V1FGC1"/>
<accession>A0A0V1FGC1</accession>
<protein>
    <submittedName>
        <fullName evidence="1">Uncharacterized protein</fullName>
    </submittedName>
</protein>
<reference evidence="1 2" key="1">
    <citation type="submission" date="2015-01" db="EMBL/GenBank/DDBJ databases">
        <title>Evolution of Trichinella species and genotypes.</title>
        <authorList>
            <person name="Korhonen P.K."/>
            <person name="Edoardo P."/>
            <person name="Giuseppe L.R."/>
            <person name="Gasser R.B."/>
        </authorList>
    </citation>
    <scope>NUCLEOTIDE SEQUENCE [LARGE SCALE GENOMIC DNA]</scope>
    <source>
        <strain evidence="1">ISS470</strain>
    </source>
</reference>